<gene>
    <name evidence="8" type="ORF">DQX05_21030</name>
    <name evidence="7" type="ORF">DQX05_22935</name>
</gene>
<accession>A0A3A3GDT2</accession>
<dbReference type="RefSeq" id="WP_119795439.1">
    <property type="nucleotide sequence ID" value="NZ_CP160395.1"/>
</dbReference>
<dbReference type="CDD" id="cd06580">
    <property type="entry name" value="TM_PBP1_transp_TpRbsC_like"/>
    <property type="match status" value="1"/>
</dbReference>
<feature type="transmembrane region" description="Helical" evidence="6">
    <location>
        <begin position="110"/>
        <end position="133"/>
    </location>
</feature>
<dbReference type="GO" id="GO:0022857">
    <property type="term" value="F:transmembrane transporter activity"/>
    <property type="evidence" value="ECO:0007669"/>
    <property type="project" value="InterPro"/>
</dbReference>
<evidence type="ECO:0000256" key="4">
    <source>
        <dbReference type="ARBA" id="ARBA00022989"/>
    </source>
</evidence>
<evidence type="ECO:0000313" key="9">
    <source>
        <dbReference type="Proteomes" id="UP000266177"/>
    </source>
</evidence>
<comment type="subcellular location">
    <subcellularLocation>
        <location evidence="1">Cell membrane</location>
        <topology evidence="1">Multi-pass membrane protein</topology>
    </subcellularLocation>
</comment>
<reference evidence="7 9" key="1">
    <citation type="submission" date="2018-09" db="EMBL/GenBank/DDBJ databases">
        <title>Paenibacillus SK2017-BO5.</title>
        <authorList>
            <person name="Piskunova J.V."/>
            <person name="Dubiley S.A."/>
            <person name="Severinov K.V."/>
        </authorList>
    </citation>
    <scope>NUCLEOTIDE SEQUENCE [LARGE SCALE GENOMIC DNA]</scope>
    <source>
        <strain evidence="7 9">BO5</strain>
    </source>
</reference>
<dbReference type="EMBL" id="QYZD01000023">
    <property type="protein sequence ID" value="RJG21520.1"/>
    <property type="molecule type" value="Genomic_DNA"/>
</dbReference>
<comment type="caution">
    <text evidence="7">The sequence shown here is derived from an EMBL/GenBank/DDBJ whole genome shotgun (WGS) entry which is preliminary data.</text>
</comment>
<keyword evidence="5 6" id="KW-0472">Membrane</keyword>
<proteinExistence type="predicted"/>
<dbReference type="PANTHER" id="PTHR47089">
    <property type="entry name" value="ABC TRANSPORTER, PERMEASE PROTEIN"/>
    <property type="match status" value="1"/>
</dbReference>
<protein>
    <submittedName>
        <fullName evidence="7">ABC transporter permease</fullName>
    </submittedName>
</protein>
<evidence type="ECO:0000256" key="1">
    <source>
        <dbReference type="ARBA" id="ARBA00004651"/>
    </source>
</evidence>
<evidence type="ECO:0000256" key="2">
    <source>
        <dbReference type="ARBA" id="ARBA00022475"/>
    </source>
</evidence>
<evidence type="ECO:0000256" key="6">
    <source>
        <dbReference type="SAM" id="Phobius"/>
    </source>
</evidence>
<dbReference type="InterPro" id="IPR001851">
    <property type="entry name" value="ABC_transp_permease"/>
</dbReference>
<evidence type="ECO:0000256" key="5">
    <source>
        <dbReference type="ARBA" id="ARBA00023136"/>
    </source>
</evidence>
<dbReference type="Proteomes" id="UP000266177">
    <property type="component" value="Unassembled WGS sequence"/>
</dbReference>
<organism evidence="7 9">
    <name type="scientific">Paenibacillus thiaminolyticus</name>
    <name type="common">Bacillus thiaminolyticus</name>
    <dbReference type="NCBI Taxonomy" id="49283"/>
    <lineage>
        <taxon>Bacteria</taxon>
        <taxon>Bacillati</taxon>
        <taxon>Bacillota</taxon>
        <taxon>Bacilli</taxon>
        <taxon>Bacillales</taxon>
        <taxon>Paenibacillaceae</taxon>
        <taxon>Paenibacillus</taxon>
    </lineage>
</organism>
<feature type="transmembrane region" description="Helical" evidence="6">
    <location>
        <begin position="247"/>
        <end position="266"/>
    </location>
</feature>
<keyword evidence="2" id="KW-1003">Cell membrane</keyword>
<dbReference type="OrthoDB" id="45037at2"/>
<evidence type="ECO:0000256" key="3">
    <source>
        <dbReference type="ARBA" id="ARBA00022692"/>
    </source>
</evidence>
<keyword evidence="3 6" id="KW-0812">Transmembrane</keyword>
<feature type="transmembrane region" description="Helical" evidence="6">
    <location>
        <begin position="195"/>
        <end position="212"/>
    </location>
</feature>
<dbReference type="PANTHER" id="PTHR47089:SF1">
    <property type="entry name" value="GUANOSINE ABC TRANSPORTER PERMEASE PROTEIN NUPP"/>
    <property type="match status" value="1"/>
</dbReference>
<name>A0A3A3GDT2_PANTH</name>
<dbReference type="AlphaFoldDB" id="A0A3A3GDT2"/>
<evidence type="ECO:0000313" key="7">
    <source>
        <dbReference type="EMBL" id="RJG21032.1"/>
    </source>
</evidence>
<sequence>MNKLKSMLAKESVIISLVAIILGILIGALVMLAGGYNPLLAYQSLVEKIFGSAYDMGETLRAIVPLIFAGLAVAIAFRAGMFNIGVDGQIVMGSLGALIVGNMISLPPILHGIVAIIAGTILGGLWGALVGLLKTKRGINEVISCIMLNWTALYLSHIVIKAFMAESGTSRSQSIQESASIQIGWLSDLMSGARVHWGFFIVIVAIIGYHLYMNRTKWGYETRAVGNNRHAAEYAGMSVSKVITRTFFLSGMLGGMIGTLEVLGVFKYMAISSVTSGIGFDGIAVALLGMNGALGVLLAAALFGALMYGAQGMSFGADVPGEVIKMVISIIIFFAAAPGMIRWLLARFSRSKKAKREG</sequence>
<dbReference type="Pfam" id="PF02653">
    <property type="entry name" value="BPD_transp_2"/>
    <property type="match status" value="1"/>
</dbReference>
<feature type="transmembrane region" description="Helical" evidence="6">
    <location>
        <begin position="12"/>
        <end position="39"/>
    </location>
</feature>
<dbReference type="GO" id="GO:0005886">
    <property type="term" value="C:plasma membrane"/>
    <property type="evidence" value="ECO:0007669"/>
    <property type="project" value="UniProtKB-SubCell"/>
</dbReference>
<feature type="transmembrane region" description="Helical" evidence="6">
    <location>
        <begin position="84"/>
        <end position="104"/>
    </location>
</feature>
<feature type="transmembrane region" description="Helical" evidence="6">
    <location>
        <begin position="278"/>
        <end position="303"/>
    </location>
</feature>
<dbReference type="EMBL" id="QYZD01000028">
    <property type="protein sequence ID" value="RJG21032.1"/>
    <property type="molecule type" value="Genomic_DNA"/>
</dbReference>
<feature type="transmembrane region" description="Helical" evidence="6">
    <location>
        <begin position="59"/>
        <end position="77"/>
    </location>
</feature>
<feature type="transmembrane region" description="Helical" evidence="6">
    <location>
        <begin position="323"/>
        <end position="345"/>
    </location>
</feature>
<evidence type="ECO:0000313" key="8">
    <source>
        <dbReference type="EMBL" id="RJG21520.1"/>
    </source>
</evidence>
<keyword evidence="4 6" id="KW-1133">Transmembrane helix</keyword>